<dbReference type="RefSeq" id="WP_153371250.1">
    <property type="nucleotide sequence ID" value="NZ_CP045650.1"/>
</dbReference>
<keyword evidence="3" id="KW-1185">Reference proteome</keyword>
<sequence>MNVDLLNLQMVCVHVVNSYSKSETGFGSYKIPDIRCSKPLIYNVKRNDQLVFLQRMLDLKIDNKEINLSLPNEIGLSLNIFTKARDEAGNLLEKLKKDMEENKDFYNENVSLFYDYIEKIQIASVFSYKAVEAFCNATIPNDFVYKKTNSKGIQEIYEISQIEKWIPTSEKLTEIIPNILNCESPKQIKYWPMFKELETLRNEIIHSKKRNSIENTKKMLSKNILDILNSSIYILNHFIQNDISNEVFPLGFLDNKWRIYEIDDPKKIFEWIHCAE</sequence>
<protein>
    <recommendedName>
        <fullName evidence="5">Apea-like HEPN domain-containing protein</fullName>
    </recommendedName>
</protein>
<evidence type="ECO:0000313" key="1">
    <source>
        <dbReference type="EMBL" id="MQW91495.1"/>
    </source>
</evidence>
<dbReference type="EMBL" id="CP045650">
    <property type="protein sequence ID" value="QGA10853.1"/>
    <property type="molecule type" value="Genomic_DNA"/>
</dbReference>
<gene>
    <name evidence="2" type="ORF">GFH30_05380</name>
    <name evidence="1" type="ORF">GHJ48_03635</name>
</gene>
<dbReference type="AlphaFoldDB" id="A0A5Q0P2R0"/>
<evidence type="ECO:0000313" key="2">
    <source>
        <dbReference type="EMBL" id="QGA10853.1"/>
    </source>
</evidence>
<dbReference type="Proteomes" id="UP000327478">
    <property type="component" value="Chromosome"/>
</dbReference>
<name>A0A5Q0P2R0_9GAMM</name>
<proteinExistence type="predicted"/>
<dbReference type="Proteomes" id="UP000480556">
    <property type="component" value="Unassembled WGS sequence"/>
</dbReference>
<organism evidence="1 4">
    <name type="scientific">Acinetobacter wanghuae</name>
    <dbReference type="NCBI Taxonomy" id="2662362"/>
    <lineage>
        <taxon>Bacteria</taxon>
        <taxon>Pseudomonadati</taxon>
        <taxon>Pseudomonadota</taxon>
        <taxon>Gammaproteobacteria</taxon>
        <taxon>Moraxellales</taxon>
        <taxon>Moraxellaceae</taxon>
        <taxon>Acinetobacter</taxon>
    </lineage>
</organism>
<evidence type="ECO:0008006" key="5">
    <source>
        <dbReference type="Google" id="ProtNLM"/>
    </source>
</evidence>
<evidence type="ECO:0000313" key="4">
    <source>
        <dbReference type="Proteomes" id="UP000480556"/>
    </source>
</evidence>
<reference evidence="3 4" key="1">
    <citation type="submission" date="2019-10" db="EMBL/GenBank/DDBJ databases">
        <authorList>
            <person name="Dong K."/>
        </authorList>
    </citation>
    <scope>NUCLEOTIDE SEQUENCE [LARGE SCALE GENOMIC DNA]</scope>
    <source>
        <strain evidence="2">Dk386</strain>
        <strain evidence="3">dk386</strain>
        <strain evidence="1">Dk771</strain>
        <strain evidence="4">dk771</strain>
    </source>
</reference>
<dbReference type="EMBL" id="WITK01000004">
    <property type="protein sequence ID" value="MQW91495.1"/>
    <property type="molecule type" value="Genomic_DNA"/>
</dbReference>
<evidence type="ECO:0000313" key="3">
    <source>
        <dbReference type="Proteomes" id="UP000327478"/>
    </source>
</evidence>
<accession>A0A5Q0P2R0</accession>